<evidence type="ECO:0000256" key="4">
    <source>
        <dbReference type="PROSITE-ProRule" id="PRU00175"/>
    </source>
</evidence>
<evidence type="ECO:0000256" key="5">
    <source>
        <dbReference type="SAM" id="MobiDB-lite"/>
    </source>
</evidence>
<dbReference type="InterPro" id="IPR017907">
    <property type="entry name" value="Znf_RING_CS"/>
</dbReference>
<evidence type="ECO:0000256" key="1">
    <source>
        <dbReference type="ARBA" id="ARBA00022723"/>
    </source>
</evidence>
<keyword evidence="3" id="KW-0862">Zinc</keyword>
<proteinExistence type="predicted"/>
<evidence type="ECO:0000259" key="6">
    <source>
        <dbReference type="PROSITE" id="PS50089"/>
    </source>
</evidence>
<gene>
    <name evidence="7" type="ORF">SPARVUS_LOCUS5277708</name>
</gene>
<sequence length="125" mass="13764">MTLWCLYAEHQGQRGNAGRGSSLVSSCILSSDDEDSRNNDVYLSGSRSSDLTTSYNRSRSSAGNVSCPICMDGYSEIIQSGRLIVSTKCGHIFCSQCLRDALKNATSCPTCRKKLTHKQYHPIYI</sequence>
<organism evidence="7 8">
    <name type="scientific">Staurois parvus</name>
    <dbReference type="NCBI Taxonomy" id="386267"/>
    <lineage>
        <taxon>Eukaryota</taxon>
        <taxon>Metazoa</taxon>
        <taxon>Chordata</taxon>
        <taxon>Craniata</taxon>
        <taxon>Vertebrata</taxon>
        <taxon>Euteleostomi</taxon>
        <taxon>Amphibia</taxon>
        <taxon>Batrachia</taxon>
        <taxon>Anura</taxon>
        <taxon>Neobatrachia</taxon>
        <taxon>Ranoidea</taxon>
        <taxon>Ranidae</taxon>
        <taxon>Staurois</taxon>
    </lineage>
</organism>
<keyword evidence="8" id="KW-1185">Reference proteome</keyword>
<name>A0ABN9CK75_9NEOB</name>
<dbReference type="CDD" id="cd16533">
    <property type="entry name" value="RING-HC_RNF4"/>
    <property type="match status" value="1"/>
</dbReference>
<feature type="region of interest" description="Disordered" evidence="5">
    <location>
        <begin position="31"/>
        <end position="59"/>
    </location>
</feature>
<accession>A0ABN9CK75</accession>
<keyword evidence="2 4" id="KW-0863">Zinc-finger</keyword>
<evidence type="ECO:0000256" key="2">
    <source>
        <dbReference type="ARBA" id="ARBA00022771"/>
    </source>
</evidence>
<dbReference type="PANTHER" id="PTHR23041:SF78">
    <property type="entry name" value="E3 UBIQUITIN-PROTEIN LIGASE RNF4"/>
    <property type="match status" value="1"/>
</dbReference>
<evidence type="ECO:0000256" key="3">
    <source>
        <dbReference type="ARBA" id="ARBA00022833"/>
    </source>
</evidence>
<protein>
    <recommendedName>
        <fullName evidence="6">RING-type domain-containing protein</fullName>
    </recommendedName>
</protein>
<keyword evidence="1" id="KW-0479">Metal-binding</keyword>
<evidence type="ECO:0000313" key="8">
    <source>
        <dbReference type="Proteomes" id="UP001162483"/>
    </source>
</evidence>
<feature type="domain" description="RING-type" evidence="6">
    <location>
        <begin position="67"/>
        <end position="112"/>
    </location>
</feature>
<dbReference type="PROSITE" id="PS00518">
    <property type="entry name" value="ZF_RING_1"/>
    <property type="match status" value="1"/>
</dbReference>
<dbReference type="SUPFAM" id="SSF57850">
    <property type="entry name" value="RING/U-box"/>
    <property type="match status" value="1"/>
</dbReference>
<dbReference type="EMBL" id="CATNWA010010746">
    <property type="protein sequence ID" value="CAI9560540.1"/>
    <property type="molecule type" value="Genomic_DNA"/>
</dbReference>
<comment type="caution">
    <text evidence="7">The sequence shown here is derived from an EMBL/GenBank/DDBJ whole genome shotgun (WGS) entry which is preliminary data.</text>
</comment>
<dbReference type="InterPro" id="IPR013083">
    <property type="entry name" value="Znf_RING/FYVE/PHD"/>
</dbReference>
<dbReference type="PANTHER" id="PTHR23041">
    <property type="entry name" value="RING FINGER DOMAIN-CONTAINING"/>
    <property type="match status" value="1"/>
</dbReference>
<feature type="compositionally biased region" description="Polar residues" evidence="5">
    <location>
        <begin position="39"/>
        <end position="59"/>
    </location>
</feature>
<dbReference type="InterPro" id="IPR001841">
    <property type="entry name" value="Znf_RING"/>
</dbReference>
<dbReference type="SMART" id="SM00184">
    <property type="entry name" value="RING"/>
    <property type="match status" value="1"/>
</dbReference>
<dbReference type="Pfam" id="PF13639">
    <property type="entry name" value="zf-RING_2"/>
    <property type="match status" value="1"/>
</dbReference>
<dbReference type="Proteomes" id="UP001162483">
    <property type="component" value="Unassembled WGS sequence"/>
</dbReference>
<dbReference type="Gene3D" id="3.30.40.10">
    <property type="entry name" value="Zinc/RING finger domain, C3HC4 (zinc finger)"/>
    <property type="match status" value="1"/>
</dbReference>
<dbReference type="InterPro" id="IPR047134">
    <property type="entry name" value="RNF4"/>
</dbReference>
<dbReference type="InterPro" id="IPR043295">
    <property type="entry name" value="RING-HC_RNF4"/>
</dbReference>
<evidence type="ECO:0000313" key="7">
    <source>
        <dbReference type="EMBL" id="CAI9560540.1"/>
    </source>
</evidence>
<reference evidence="7" key="1">
    <citation type="submission" date="2023-05" db="EMBL/GenBank/DDBJ databases">
        <authorList>
            <person name="Stuckert A."/>
        </authorList>
    </citation>
    <scope>NUCLEOTIDE SEQUENCE</scope>
</reference>
<dbReference type="PROSITE" id="PS50089">
    <property type="entry name" value="ZF_RING_2"/>
    <property type="match status" value="1"/>
</dbReference>